<keyword evidence="5" id="KW-0411">Iron-sulfur</keyword>
<dbReference type="InterPro" id="IPR004017">
    <property type="entry name" value="Cys_rich_dom"/>
</dbReference>
<evidence type="ECO:0000313" key="9">
    <source>
        <dbReference type="Proteomes" id="UP000733744"/>
    </source>
</evidence>
<keyword evidence="4" id="KW-0408">Iron</keyword>
<accession>A0ABY3C6Q1</accession>
<dbReference type="PANTHER" id="PTHR32479:SF19">
    <property type="entry name" value="ANAEROBIC GLYCEROL-3-PHOSPHATE DEHYDROGENASE SUBUNIT C"/>
    <property type="match status" value="1"/>
</dbReference>
<keyword evidence="2" id="KW-0479">Metal-binding</keyword>
<evidence type="ECO:0000256" key="1">
    <source>
        <dbReference type="ARBA" id="ARBA00022485"/>
    </source>
</evidence>
<gene>
    <name evidence="8" type="ORF">EKO24_018490</name>
</gene>
<keyword evidence="3" id="KW-0677">Repeat</keyword>
<organism evidence="8 9">
    <name type="scientific">Candidatus Methylobacter oryzae</name>
    <dbReference type="NCBI Taxonomy" id="2497749"/>
    <lineage>
        <taxon>Bacteria</taxon>
        <taxon>Pseudomonadati</taxon>
        <taxon>Pseudomonadota</taxon>
        <taxon>Gammaproteobacteria</taxon>
        <taxon>Methylococcales</taxon>
        <taxon>Methylococcaceae</taxon>
        <taxon>Methylobacter</taxon>
    </lineage>
</organism>
<evidence type="ECO:0000256" key="3">
    <source>
        <dbReference type="ARBA" id="ARBA00022737"/>
    </source>
</evidence>
<sequence>MKLFLDWSSYQNSGMGDAYADIPKNGGDFAKAVAVCIGSRQCEQGDKGVMCPSFKATGNPALSPGGRVKFLKAALNSSDEKALLDPELAEAMNLCVSCKGCKRECENEVDMALIKAEYLAQRRKSRELSLRHTLWAHLPKLLAWPLVRPLLALRNRHAWLARIGERLLGIAADSPLPVPSEYGSKEKPATGIAFDNRSTAPAREVVLFVDTFNRHFNSDVAEAATNLLNAAGYSVHIAGPDDNRTTALCCGRTYFANGMIDRARSEAARLLQALQPHIDAGRWVIGLEPSCILSLRDEYLQLGLGEAANKLAARVLLLEEFIAKEQTAKRWPLAFKAEGGRALVHGHCHQKAVGAMKAMRKVLKTVDGLDFELIESSCCGMAGHFGFEAEHYAASQAMAELALFPALRAEPHAAIIANGFSCQQQIANGGFGKPEHIAKILYAAAIRHGLYSNAGAAMQQQL</sequence>
<reference evidence="8 9" key="1">
    <citation type="journal article" date="2019" name="Antonie Van Leeuwenhoek">
        <title>Description of 'Ca. Methylobacter oryzae' KRF1, a novel species from the environmentally important Methylobacter clade 2.</title>
        <authorList>
            <person name="Khatri K."/>
            <person name="Mohite J.A."/>
            <person name="Pandit P.S."/>
            <person name="Bahulikar R."/>
            <person name="Rahalkar M.C."/>
        </authorList>
    </citation>
    <scope>NUCLEOTIDE SEQUENCE [LARGE SCALE GENOMIC DNA]</scope>
    <source>
        <strain evidence="8 9">KRF1</strain>
    </source>
</reference>
<dbReference type="Pfam" id="PF13183">
    <property type="entry name" value="Fer4_8"/>
    <property type="match status" value="1"/>
</dbReference>
<evidence type="ECO:0000256" key="5">
    <source>
        <dbReference type="ARBA" id="ARBA00023014"/>
    </source>
</evidence>
<dbReference type="EMBL" id="RYFG02000116">
    <property type="protein sequence ID" value="TRW90786.1"/>
    <property type="molecule type" value="Genomic_DNA"/>
</dbReference>
<keyword evidence="1" id="KW-0004">4Fe-4S</keyword>
<protein>
    <submittedName>
        <fullName evidence="8">(Fe-S)-binding protein</fullName>
    </submittedName>
</protein>
<evidence type="ECO:0000259" key="6">
    <source>
        <dbReference type="Pfam" id="PF02754"/>
    </source>
</evidence>
<feature type="domain" description="Cysteine-rich" evidence="6">
    <location>
        <begin position="345"/>
        <end position="426"/>
    </location>
</feature>
<keyword evidence="9" id="KW-1185">Reference proteome</keyword>
<evidence type="ECO:0000259" key="7">
    <source>
        <dbReference type="Pfam" id="PF13183"/>
    </source>
</evidence>
<feature type="domain" description="4Fe-4S ferredoxin-type" evidence="7">
    <location>
        <begin position="34"/>
        <end position="109"/>
    </location>
</feature>
<dbReference type="PANTHER" id="PTHR32479">
    <property type="entry name" value="GLYCOLATE OXIDASE IRON-SULFUR SUBUNIT"/>
    <property type="match status" value="1"/>
</dbReference>
<name>A0ABY3C6Q1_9GAMM</name>
<proteinExistence type="predicted"/>
<evidence type="ECO:0000256" key="4">
    <source>
        <dbReference type="ARBA" id="ARBA00023004"/>
    </source>
</evidence>
<comment type="caution">
    <text evidence="8">The sequence shown here is derived from an EMBL/GenBank/DDBJ whole genome shotgun (WGS) entry which is preliminary data.</text>
</comment>
<evidence type="ECO:0000256" key="2">
    <source>
        <dbReference type="ARBA" id="ARBA00022723"/>
    </source>
</evidence>
<dbReference type="InterPro" id="IPR017896">
    <property type="entry name" value="4Fe4S_Fe-S-bd"/>
</dbReference>
<dbReference type="Proteomes" id="UP000733744">
    <property type="component" value="Unassembled WGS sequence"/>
</dbReference>
<dbReference type="Pfam" id="PF02754">
    <property type="entry name" value="CCG"/>
    <property type="match status" value="1"/>
</dbReference>
<evidence type="ECO:0000313" key="8">
    <source>
        <dbReference type="EMBL" id="TRW90786.1"/>
    </source>
</evidence>